<protein>
    <submittedName>
        <fullName evidence="1">Uncharacterized protein</fullName>
    </submittedName>
</protein>
<evidence type="ECO:0000313" key="2">
    <source>
        <dbReference type="Proteomes" id="UP000245870"/>
    </source>
</evidence>
<organism evidence="1 2">
    <name type="scientific">Hallella colorans</name>
    <dbReference type="NCBI Taxonomy" id="1703337"/>
    <lineage>
        <taxon>Bacteria</taxon>
        <taxon>Pseudomonadati</taxon>
        <taxon>Bacteroidota</taxon>
        <taxon>Bacteroidia</taxon>
        <taxon>Bacteroidales</taxon>
        <taxon>Prevotellaceae</taxon>
        <taxon>Hallella</taxon>
    </lineage>
</organism>
<evidence type="ECO:0000313" key="1">
    <source>
        <dbReference type="EMBL" id="PVX48461.1"/>
    </source>
</evidence>
<gene>
    <name evidence="1" type="ORF">C7379_12627</name>
</gene>
<reference evidence="1 2" key="1">
    <citation type="submission" date="2018-05" db="EMBL/GenBank/DDBJ databases">
        <title>Genomic Encyclopedia of Type Strains, Phase IV (KMG-IV): sequencing the most valuable type-strain genomes for metagenomic binning, comparative biology and taxonomic classification.</title>
        <authorList>
            <person name="Goeker M."/>
        </authorList>
    </citation>
    <scope>NUCLEOTIDE SEQUENCE [LARGE SCALE GENOMIC DNA]</scope>
    <source>
        <strain evidence="1 2">DSM 100333</strain>
    </source>
</reference>
<comment type="caution">
    <text evidence="1">The sequence shown here is derived from an EMBL/GenBank/DDBJ whole genome shotgun (WGS) entry which is preliminary data.</text>
</comment>
<proteinExistence type="predicted"/>
<keyword evidence="2" id="KW-1185">Reference proteome</keyword>
<accession>A0A2U0TXZ5</accession>
<dbReference type="AlphaFoldDB" id="A0A2U0TXZ5"/>
<sequence length="37" mass="4266">MQDAVIIMNLLDYQKNGGCFLTKKTLQVRKKVLKTLI</sequence>
<name>A0A2U0TXZ5_9BACT</name>
<dbReference type="EMBL" id="QENY01000026">
    <property type="protein sequence ID" value="PVX48461.1"/>
    <property type="molecule type" value="Genomic_DNA"/>
</dbReference>
<dbReference type="Proteomes" id="UP000245870">
    <property type="component" value="Unassembled WGS sequence"/>
</dbReference>